<evidence type="ECO:0000313" key="2">
    <source>
        <dbReference type="EMBL" id="QPM67605.1"/>
    </source>
</evidence>
<protein>
    <recommendedName>
        <fullName evidence="1">Uroporphyrinogen decarboxylase (URO-D) domain-containing protein</fullName>
    </recommendedName>
</protein>
<dbReference type="PANTHER" id="PTHR47099">
    <property type="entry name" value="METHYLCOBAMIDE:COM METHYLTRANSFERASE MTBA"/>
    <property type="match status" value="1"/>
</dbReference>
<dbReference type="SUPFAM" id="SSF51726">
    <property type="entry name" value="UROD/MetE-like"/>
    <property type="match status" value="1"/>
</dbReference>
<dbReference type="GO" id="GO:0006779">
    <property type="term" value="P:porphyrin-containing compound biosynthetic process"/>
    <property type="evidence" value="ECO:0007669"/>
    <property type="project" value="InterPro"/>
</dbReference>
<sequence>MKLPSFQEKVLTVFQGKNIDNIPWQPRLEHWFNVNRARNQLVEPYQSMKLLDLYKNLNCSVRYYYGETQDISSPNTFIHFDYPSGAGVFEIQQKDDIKVIFRSAKGEELIGKKRLGEWGCSWHYVEHPVKSVEDLRILEDIVTSIRYRFDNDFYLEAKEAVGEWGEIQFYWERSPFQRLFLQYAGIENTIQLIYDYPNRLQEYLKKAEEAEDSLFEILASCPVNILNFGENIDGRFNSPRIFNQFLVPYYQKRVQQLHKSGKFCHIHMDGSLKPLLPYLRDSGFDGIEGATPQPQGDVSLEELKEAMGEMILIDGIPMLLFLPEYSIEELESFTKKVLSLFSPRLILGISDEISPQGDIEKVRFVSKLMEKHKGGGESKKK</sequence>
<dbReference type="Gene3D" id="3.20.20.210">
    <property type="match status" value="1"/>
</dbReference>
<reference evidence="2 3" key="1">
    <citation type="journal article" date="2021" name="Nat. Commun.">
        <title>Isolation of a member of the candidate phylum Atribacteria reveals a unique cell membrane structure.</title>
        <authorList>
            <person name="Taiki K."/>
            <person name="Nobu M.K."/>
            <person name="Kusada H."/>
            <person name="Meng X.-Y."/>
            <person name="Hosoki N."/>
            <person name="Uematsu K."/>
            <person name="Yoshioka H."/>
            <person name="Kamagata Y."/>
            <person name="Tamaki H."/>
        </authorList>
    </citation>
    <scope>NUCLEOTIDE SEQUENCE [LARGE SCALE GENOMIC DNA]</scope>
    <source>
        <strain evidence="2 3">RT761</strain>
    </source>
</reference>
<gene>
    <name evidence="2" type="ORF">RT761_00809</name>
</gene>
<dbReference type="PANTHER" id="PTHR47099:SF1">
    <property type="entry name" value="METHYLCOBAMIDE:COM METHYLTRANSFERASE MTBA"/>
    <property type="match status" value="1"/>
</dbReference>
<dbReference type="Proteomes" id="UP000594463">
    <property type="component" value="Chromosome"/>
</dbReference>
<evidence type="ECO:0000259" key="1">
    <source>
        <dbReference type="Pfam" id="PF01208"/>
    </source>
</evidence>
<dbReference type="Pfam" id="PF01208">
    <property type="entry name" value="URO-D"/>
    <property type="match status" value="1"/>
</dbReference>
<proteinExistence type="predicted"/>
<dbReference type="RefSeq" id="WP_218112800.1">
    <property type="nucleotide sequence ID" value="NZ_CP065383.1"/>
</dbReference>
<keyword evidence="3" id="KW-1185">Reference proteome</keyword>
<name>A0A7T1F2B2_ATRLM</name>
<dbReference type="InterPro" id="IPR000257">
    <property type="entry name" value="Uroporphyrinogen_deCOase"/>
</dbReference>
<dbReference type="InterPro" id="IPR038071">
    <property type="entry name" value="UROD/MetE-like_sf"/>
</dbReference>
<dbReference type="KEGG" id="alam:RT761_00809"/>
<organism evidence="2 3">
    <name type="scientific">Atribacter laminatus</name>
    <dbReference type="NCBI Taxonomy" id="2847778"/>
    <lineage>
        <taxon>Bacteria</taxon>
        <taxon>Pseudomonadati</taxon>
        <taxon>Atribacterota</taxon>
        <taxon>Atribacteria</taxon>
        <taxon>Atribacterales</taxon>
        <taxon>Atribacteraceae</taxon>
        <taxon>Atribacter</taxon>
    </lineage>
</organism>
<dbReference type="GO" id="GO:0004853">
    <property type="term" value="F:uroporphyrinogen decarboxylase activity"/>
    <property type="evidence" value="ECO:0007669"/>
    <property type="project" value="InterPro"/>
</dbReference>
<dbReference type="AlphaFoldDB" id="A0A7T1F2B2"/>
<dbReference type="InterPro" id="IPR052024">
    <property type="entry name" value="Methanogen_methyltrans"/>
</dbReference>
<dbReference type="EMBL" id="CP065383">
    <property type="protein sequence ID" value="QPM67605.1"/>
    <property type="molecule type" value="Genomic_DNA"/>
</dbReference>
<feature type="domain" description="Uroporphyrinogen decarboxylase (URO-D)" evidence="1">
    <location>
        <begin position="185"/>
        <end position="371"/>
    </location>
</feature>
<accession>A0A7T1F2B2</accession>
<evidence type="ECO:0000313" key="3">
    <source>
        <dbReference type="Proteomes" id="UP000594463"/>
    </source>
</evidence>